<evidence type="ECO:0000256" key="12">
    <source>
        <dbReference type="RuleBase" id="RU361274"/>
    </source>
</evidence>
<keyword evidence="7" id="KW-0862">Zinc</keyword>
<comment type="caution">
    <text evidence="13">The sequence shown here is derived from an EMBL/GenBank/DDBJ whole genome shotgun (WGS) entry which is preliminary data.</text>
</comment>
<accession>A0A3N0EFJ4</accession>
<dbReference type="OrthoDB" id="4279at2"/>
<dbReference type="SUPFAM" id="SSF64438">
    <property type="entry name" value="CNF1/YfiH-like putative cysteine hydrolases"/>
    <property type="match status" value="1"/>
</dbReference>
<dbReference type="RefSeq" id="WP_123199974.1">
    <property type="nucleotide sequence ID" value="NZ_RJMB01000003.1"/>
</dbReference>
<evidence type="ECO:0000256" key="10">
    <source>
        <dbReference type="ARBA" id="ARBA00048968"/>
    </source>
</evidence>
<protein>
    <recommendedName>
        <fullName evidence="12">Purine nucleoside phosphorylase</fullName>
    </recommendedName>
</protein>
<proteinExistence type="inferred from homology"/>
<evidence type="ECO:0000256" key="5">
    <source>
        <dbReference type="ARBA" id="ARBA00022723"/>
    </source>
</evidence>
<dbReference type="InterPro" id="IPR003730">
    <property type="entry name" value="Cu_polyphenol_OxRdtase"/>
</dbReference>
<dbReference type="CDD" id="cd16833">
    <property type="entry name" value="YfiH"/>
    <property type="match status" value="1"/>
</dbReference>
<evidence type="ECO:0000256" key="7">
    <source>
        <dbReference type="ARBA" id="ARBA00022833"/>
    </source>
</evidence>
<keyword evidence="6" id="KW-0378">Hydrolase</keyword>
<keyword evidence="5" id="KW-0479">Metal-binding</keyword>
<keyword evidence="14" id="KW-1185">Reference proteome</keyword>
<evidence type="ECO:0000256" key="2">
    <source>
        <dbReference type="ARBA" id="ARBA00003215"/>
    </source>
</evidence>
<dbReference type="Pfam" id="PF02578">
    <property type="entry name" value="Cu-oxidase_4"/>
    <property type="match status" value="1"/>
</dbReference>
<dbReference type="Gene3D" id="3.60.140.10">
    <property type="entry name" value="CNF1/YfiH-like putative cysteine hydrolases"/>
    <property type="match status" value="1"/>
</dbReference>
<evidence type="ECO:0000313" key="13">
    <source>
        <dbReference type="EMBL" id="RNL86449.1"/>
    </source>
</evidence>
<dbReference type="GO" id="GO:0016787">
    <property type="term" value="F:hydrolase activity"/>
    <property type="evidence" value="ECO:0007669"/>
    <property type="project" value="UniProtKB-KW"/>
</dbReference>
<keyword evidence="8" id="KW-0186">Copper</keyword>
<dbReference type="PANTHER" id="PTHR30616">
    <property type="entry name" value="UNCHARACTERIZED PROTEIN YFIH"/>
    <property type="match status" value="1"/>
</dbReference>
<keyword evidence="4" id="KW-0808">Transferase</keyword>
<dbReference type="Proteomes" id="UP000269198">
    <property type="component" value="Unassembled WGS sequence"/>
</dbReference>
<dbReference type="AlphaFoldDB" id="A0A3N0EFJ4"/>
<evidence type="ECO:0000256" key="9">
    <source>
        <dbReference type="ARBA" id="ARBA00047989"/>
    </source>
</evidence>
<evidence type="ECO:0000256" key="6">
    <source>
        <dbReference type="ARBA" id="ARBA00022801"/>
    </source>
</evidence>
<gene>
    <name evidence="13" type="primary">pgeF</name>
    <name evidence="13" type="ORF">EFW17_04385</name>
</gene>
<dbReference type="GO" id="GO:0017061">
    <property type="term" value="F:S-methyl-5-thioadenosine phosphorylase activity"/>
    <property type="evidence" value="ECO:0007669"/>
    <property type="project" value="UniProtKB-EC"/>
</dbReference>
<dbReference type="GO" id="GO:0005507">
    <property type="term" value="F:copper ion binding"/>
    <property type="evidence" value="ECO:0007669"/>
    <property type="project" value="TreeGrafter"/>
</dbReference>
<sequence length="240" mass="25205">MSAVVELGPGVCAGFTERYDGGVSAEPFDTLNLGLGVPDDRDAVTENRRIAAKHLGFGPDRVVWMDQVHSADVAVAEEPGVVGRVDGVVTTRTDLVLATLVADCLPVLAADVHAGVIGAAHSGRLGTAHGVASALVAEMVRNGADPAGISVALGPAICGYCYEVPPSMQEEAARRTPEAASRTRQDTTGVDMRAAVTAQLREAGIGHIVADDRCTLESPEFFSHRRDSRTGRFAGYIWWA</sequence>
<comment type="catalytic activity">
    <reaction evidence="1">
        <text>inosine + phosphate = alpha-D-ribose 1-phosphate + hypoxanthine</text>
        <dbReference type="Rhea" id="RHEA:27646"/>
        <dbReference type="ChEBI" id="CHEBI:17368"/>
        <dbReference type="ChEBI" id="CHEBI:17596"/>
        <dbReference type="ChEBI" id="CHEBI:43474"/>
        <dbReference type="ChEBI" id="CHEBI:57720"/>
        <dbReference type="EC" id="2.4.2.1"/>
    </reaction>
    <physiologicalReaction direction="left-to-right" evidence="1">
        <dbReference type="Rhea" id="RHEA:27647"/>
    </physiologicalReaction>
</comment>
<evidence type="ECO:0000313" key="14">
    <source>
        <dbReference type="Proteomes" id="UP000269198"/>
    </source>
</evidence>
<comment type="catalytic activity">
    <reaction evidence="9">
        <text>adenosine + H2O + H(+) = inosine + NH4(+)</text>
        <dbReference type="Rhea" id="RHEA:24408"/>
        <dbReference type="ChEBI" id="CHEBI:15377"/>
        <dbReference type="ChEBI" id="CHEBI:15378"/>
        <dbReference type="ChEBI" id="CHEBI:16335"/>
        <dbReference type="ChEBI" id="CHEBI:17596"/>
        <dbReference type="ChEBI" id="CHEBI:28938"/>
        <dbReference type="EC" id="3.5.4.4"/>
    </reaction>
    <physiologicalReaction direction="left-to-right" evidence="9">
        <dbReference type="Rhea" id="RHEA:24409"/>
    </physiologicalReaction>
</comment>
<dbReference type="InterPro" id="IPR038371">
    <property type="entry name" value="Cu_polyphenol_OxRdtase_sf"/>
</dbReference>
<evidence type="ECO:0000256" key="1">
    <source>
        <dbReference type="ARBA" id="ARBA00000553"/>
    </source>
</evidence>
<name>A0A3N0EFJ4_9ACTN</name>
<dbReference type="NCBIfam" id="TIGR00726">
    <property type="entry name" value="peptidoglycan editing factor PgeF"/>
    <property type="match status" value="1"/>
</dbReference>
<evidence type="ECO:0000256" key="11">
    <source>
        <dbReference type="ARBA" id="ARBA00049893"/>
    </source>
</evidence>
<comment type="similarity">
    <text evidence="3 12">Belongs to the purine nucleoside phosphorylase YfiH/LACC1 family.</text>
</comment>
<dbReference type="PANTHER" id="PTHR30616:SF2">
    <property type="entry name" value="PURINE NUCLEOSIDE PHOSPHORYLASE LACC1"/>
    <property type="match status" value="1"/>
</dbReference>
<dbReference type="EMBL" id="RJMB01000003">
    <property type="protein sequence ID" value="RNL86449.1"/>
    <property type="molecule type" value="Genomic_DNA"/>
</dbReference>
<organism evidence="13 14">
    <name type="scientific">Halostreptopolyspora alba</name>
    <dbReference type="NCBI Taxonomy" id="2487137"/>
    <lineage>
        <taxon>Bacteria</taxon>
        <taxon>Bacillati</taxon>
        <taxon>Actinomycetota</taxon>
        <taxon>Actinomycetes</taxon>
        <taxon>Streptosporangiales</taxon>
        <taxon>Nocardiopsidaceae</taxon>
        <taxon>Halostreptopolyspora</taxon>
    </lineage>
</organism>
<evidence type="ECO:0000256" key="4">
    <source>
        <dbReference type="ARBA" id="ARBA00022679"/>
    </source>
</evidence>
<reference evidence="13 14" key="1">
    <citation type="submission" date="2018-11" db="EMBL/GenBank/DDBJ databases">
        <title>The genome draft of YIM 96095.</title>
        <authorList>
            <person name="Tang S.-K."/>
            <person name="Chunyu W.-X."/>
            <person name="Feng Y.-Z."/>
        </authorList>
    </citation>
    <scope>NUCLEOTIDE SEQUENCE [LARGE SCALE GENOMIC DNA]</scope>
    <source>
        <strain evidence="13 14">YIM 96095</strain>
    </source>
</reference>
<comment type="catalytic activity">
    <reaction evidence="10">
        <text>adenosine + phosphate = alpha-D-ribose 1-phosphate + adenine</text>
        <dbReference type="Rhea" id="RHEA:27642"/>
        <dbReference type="ChEBI" id="CHEBI:16335"/>
        <dbReference type="ChEBI" id="CHEBI:16708"/>
        <dbReference type="ChEBI" id="CHEBI:43474"/>
        <dbReference type="ChEBI" id="CHEBI:57720"/>
        <dbReference type="EC" id="2.4.2.1"/>
    </reaction>
    <physiologicalReaction direction="left-to-right" evidence="10">
        <dbReference type="Rhea" id="RHEA:27643"/>
    </physiologicalReaction>
</comment>
<evidence type="ECO:0000256" key="8">
    <source>
        <dbReference type="ARBA" id="ARBA00023008"/>
    </source>
</evidence>
<comment type="catalytic activity">
    <reaction evidence="11">
        <text>S-methyl-5'-thioadenosine + phosphate = 5-(methylsulfanyl)-alpha-D-ribose 1-phosphate + adenine</text>
        <dbReference type="Rhea" id="RHEA:11852"/>
        <dbReference type="ChEBI" id="CHEBI:16708"/>
        <dbReference type="ChEBI" id="CHEBI:17509"/>
        <dbReference type="ChEBI" id="CHEBI:43474"/>
        <dbReference type="ChEBI" id="CHEBI:58533"/>
        <dbReference type="EC" id="2.4.2.28"/>
    </reaction>
    <physiologicalReaction direction="left-to-right" evidence="11">
        <dbReference type="Rhea" id="RHEA:11853"/>
    </physiologicalReaction>
</comment>
<evidence type="ECO:0000256" key="3">
    <source>
        <dbReference type="ARBA" id="ARBA00007353"/>
    </source>
</evidence>
<dbReference type="InterPro" id="IPR011324">
    <property type="entry name" value="Cytotoxic_necrot_fac-like_cat"/>
</dbReference>
<comment type="function">
    <text evidence="2">Purine nucleoside enzyme that catalyzes the phosphorolysis of adenosine and inosine nucleosides, yielding D-ribose 1-phosphate and the respective free bases, adenine and hypoxanthine. Also catalyzes the phosphorolysis of S-methyl-5'-thioadenosine into adenine and S-methyl-5-thio-alpha-D-ribose 1-phosphate. Also has adenosine deaminase activity.</text>
</comment>